<dbReference type="PANTHER" id="PTHR33710">
    <property type="entry name" value="BNAC02G09200D PROTEIN"/>
    <property type="match status" value="1"/>
</dbReference>
<reference evidence="2" key="1">
    <citation type="journal article" date="2017" name="Nature">
        <title>The genome of Chenopodium quinoa.</title>
        <authorList>
            <person name="Jarvis D.E."/>
            <person name="Ho Y.S."/>
            <person name="Lightfoot D.J."/>
            <person name="Schmoeckel S.M."/>
            <person name="Li B."/>
            <person name="Borm T.J.A."/>
            <person name="Ohyanagi H."/>
            <person name="Mineta K."/>
            <person name="Michell C.T."/>
            <person name="Saber N."/>
            <person name="Kharbatia N.M."/>
            <person name="Rupper R.R."/>
            <person name="Sharp A.R."/>
            <person name="Dally N."/>
            <person name="Boughton B.A."/>
            <person name="Woo Y.H."/>
            <person name="Gao G."/>
            <person name="Schijlen E.G.W.M."/>
            <person name="Guo X."/>
            <person name="Momin A.A."/>
            <person name="Negrao S."/>
            <person name="Al-Babili S."/>
            <person name="Gehring C."/>
            <person name="Roessner U."/>
            <person name="Jung C."/>
            <person name="Murphy K."/>
            <person name="Arold S.T."/>
            <person name="Gojobori T."/>
            <person name="van der Linden C.G."/>
            <person name="van Loo E.N."/>
            <person name="Jellen E.N."/>
            <person name="Maughan P.J."/>
            <person name="Tester M."/>
        </authorList>
    </citation>
    <scope>NUCLEOTIDE SEQUENCE [LARGE SCALE GENOMIC DNA]</scope>
    <source>
        <strain evidence="2">cv. PI 614886</strain>
    </source>
</reference>
<feature type="coiled-coil region" evidence="1">
    <location>
        <begin position="178"/>
        <end position="205"/>
    </location>
</feature>
<evidence type="ECO:0000256" key="1">
    <source>
        <dbReference type="SAM" id="Coils"/>
    </source>
</evidence>
<organism evidence="2 3">
    <name type="scientific">Chenopodium quinoa</name>
    <name type="common">Quinoa</name>
    <dbReference type="NCBI Taxonomy" id="63459"/>
    <lineage>
        <taxon>Eukaryota</taxon>
        <taxon>Viridiplantae</taxon>
        <taxon>Streptophyta</taxon>
        <taxon>Embryophyta</taxon>
        <taxon>Tracheophyta</taxon>
        <taxon>Spermatophyta</taxon>
        <taxon>Magnoliopsida</taxon>
        <taxon>eudicotyledons</taxon>
        <taxon>Gunneridae</taxon>
        <taxon>Pentapetalae</taxon>
        <taxon>Caryophyllales</taxon>
        <taxon>Chenopodiaceae</taxon>
        <taxon>Chenopodioideae</taxon>
        <taxon>Atripliceae</taxon>
        <taxon>Chenopodium</taxon>
    </lineage>
</organism>
<dbReference type="SUPFAM" id="SSF56219">
    <property type="entry name" value="DNase I-like"/>
    <property type="match status" value="1"/>
</dbReference>
<keyword evidence="1" id="KW-0175">Coiled coil</keyword>
<evidence type="ECO:0000313" key="2">
    <source>
        <dbReference type="EnsemblPlants" id="AUR62037604-RA:cds"/>
    </source>
</evidence>
<reference evidence="2" key="2">
    <citation type="submission" date="2021-03" db="UniProtKB">
        <authorList>
            <consortium name="EnsemblPlants"/>
        </authorList>
    </citation>
    <scope>IDENTIFICATION</scope>
</reference>
<dbReference type="AlphaFoldDB" id="A0A803MZ27"/>
<evidence type="ECO:0000313" key="3">
    <source>
        <dbReference type="Proteomes" id="UP000596660"/>
    </source>
</evidence>
<sequence>MVFGEQGGANFNFSEASILRQAIDSCRLEDLGFVGHQFTWNNNRGGDENIQERLDILFSTQEWKDLYPGSFVTHLEKRKFDHLPLLLCLKDRIYATKKKKPRKLYRFEEMWLRDEGCADVVSNSWGNGDNIISLQILLEQPAYLSLLGSWSKETFGDFGKEMKECKQQMETLVECTQTHEILNQMRALDERMDELEEREERYWRQRSRQDWLQVTPKLVDHIDKAQRTNLYSNGVGATNARCNPVHGQEITAINEVVKEAQTLLENKDNGKIPGYGPGPAIAGCKAAVIYGYYDKDVPQLGWLLAWYKSQNSAEHKVYVEAGLLEVLQKREWGEIEEKLDASSSACRYYDSVTGAAAAAEIKDHGDKLAYLGACFNCFYSAFKERKSSGN</sequence>
<name>A0A803MZ27_CHEQI</name>
<dbReference type="Gramene" id="AUR62037604-RA">
    <property type="protein sequence ID" value="AUR62037604-RA:cds"/>
    <property type="gene ID" value="AUR62037604"/>
</dbReference>
<proteinExistence type="predicted"/>
<dbReference type="InterPro" id="IPR036691">
    <property type="entry name" value="Endo/exonu/phosph_ase_sf"/>
</dbReference>
<dbReference type="Proteomes" id="UP000596660">
    <property type="component" value="Unplaced"/>
</dbReference>
<keyword evidence="3" id="KW-1185">Reference proteome</keyword>
<protein>
    <submittedName>
        <fullName evidence="2">Uncharacterized protein</fullName>
    </submittedName>
</protein>
<accession>A0A803MZ27</accession>
<dbReference type="EnsemblPlants" id="AUR62037604-RA">
    <property type="protein sequence ID" value="AUR62037604-RA:cds"/>
    <property type="gene ID" value="AUR62037604"/>
</dbReference>
<dbReference type="PANTHER" id="PTHR33710:SF77">
    <property type="entry name" value="DNASE I-LIKE SUPERFAMILY PROTEIN"/>
    <property type="match status" value="1"/>
</dbReference>